<reference evidence="2 3" key="1">
    <citation type="submission" date="2018-05" db="EMBL/GenBank/DDBJ databases">
        <title>Genomic Encyclopedia of Archaeal and Bacterial Type Strains, Phase II (KMG-II): from individual species to whole genera.</title>
        <authorList>
            <person name="Goeker M."/>
        </authorList>
    </citation>
    <scope>NUCLEOTIDE SEQUENCE [LARGE SCALE GENOMIC DNA]</scope>
    <source>
        <strain evidence="2 3">DSM 22214</strain>
    </source>
</reference>
<gene>
    <name evidence="2" type="ORF">LV89_03480</name>
</gene>
<dbReference type="InterPro" id="IPR036515">
    <property type="entry name" value="Transposase_17_sf"/>
</dbReference>
<dbReference type="Gene3D" id="3.30.70.1290">
    <property type="entry name" value="Transposase IS200-like"/>
    <property type="match status" value="1"/>
</dbReference>
<comment type="caution">
    <text evidence="2">The sequence shown here is derived from an EMBL/GenBank/DDBJ whole genome shotgun (WGS) entry which is preliminary data.</text>
</comment>
<dbReference type="GO" id="GO:0003677">
    <property type="term" value="F:DNA binding"/>
    <property type="evidence" value="ECO:0007669"/>
    <property type="project" value="InterPro"/>
</dbReference>
<dbReference type="AlphaFoldDB" id="A0A316DVZ3"/>
<dbReference type="SMART" id="SM01321">
    <property type="entry name" value="Y1_Tnp"/>
    <property type="match status" value="1"/>
</dbReference>
<protein>
    <recommendedName>
        <fullName evidence="1">Transposase IS200-like domain-containing protein</fullName>
    </recommendedName>
</protein>
<dbReference type="Proteomes" id="UP000245489">
    <property type="component" value="Unassembled WGS sequence"/>
</dbReference>
<dbReference type="RefSeq" id="WP_211321226.1">
    <property type="nucleotide sequence ID" value="NZ_QGGO01000021.1"/>
</dbReference>
<dbReference type="SUPFAM" id="SSF143422">
    <property type="entry name" value="Transposase IS200-like"/>
    <property type="match status" value="1"/>
</dbReference>
<feature type="domain" description="Transposase IS200-like" evidence="1">
    <location>
        <begin position="9"/>
        <end position="172"/>
    </location>
</feature>
<evidence type="ECO:0000313" key="3">
    <source>
        <dbReference type="Proteomes" id="UP000245489"/>
    </source>
</evidence>
<keyword evidence="3" id="KW-1185">Reference proteome</keyword>
<dbReference type="GO" id="GO:0006313">
    <property type="term" value="P:DNA transposition"/>
    <property type="evidence" value="ECO:0007669"/>
    <property type="project" value="InterPro"/>
</dbReference>
<dbReference type="PANTHER" id="PTHR34322:SF2">
    <property type="entry name" value="TRANSPOSASE IS200-LIKE DOMAIN-CONTAINING PROTEIN"/>
    <property type="match status" value="1"/>
</dbReference>
<dbReference type="PANTHER" id="PTHR34322">
    <property type="entry name" value="TRANSPOSASE, Y1_TNP DOMAIN-CONTAINING"/>
    <property type="match status" value="1"/>
</dbReference>
<dbReference type="GO" id="GO:0004803">
    <property type="term" value="F:transposase activity"/>
    <property type="evidence" value="ECO:0007669"/>
    <property type="project" value="InterPro"/>
</dbReference>
<accession>A0A316DVZ3</accession>
<evidence type="ECO:0000259" key="1">
    <source>
        <dbReference type="SMART" id="SM01321"/>
    </source>
</evidence>
<proteinExistence type="predicted"/>
<dbReference type="InterPro" id="IPR002686">
    <property type="entry name" value="Transposase_17"/>
</dbReference>
<sequence length="237" mass="28264">MKKNIELLEPMRVYHIYNRGINGENIFKEERNYKYFLQKYAQYIEPIADTFAYCLLKNHFHIAIRTKSEAEIIEFYVRRKTKDSQYKEVENTMSNADSDNVGKVQNLADVKPNIPSASHIISKQFSFLFNSYAQAINKGYSRTGGLFEEPFRRILVNNDAYFTELIYYIHHNPQKHGFVNDFRTYSHSSYHSHLSNALTKLKREEVLEWFGNNKEFERFHLINQDLKNLDSFRIEFD</sequence>
<organism evidence="2 3">
    <name type="scientific">Arcicella aurantiaca</name>
    <dbReference type="NCBI Taxonomy" id="591202"/>
    <lineage>
        <taxon>Bacteria</taxon>
        <taxon>Pseudomonadati</taxon>
        <taxon>Bacteroidota</taxon>
        <taxon>Cytophagia</taxon>
        <taxon>Cytophagales</taxon>
        <taxon>Flectobacillaceae</taxon>
        <taxon>Arcicella</taxon>
    </lineage>
</organism>
<dbReference type="EMBL" id="QGGO01000021">
    <property type="protein sequence ID" value="PWK22095.1"/>
    <property type="molecule type" value="Genomic_DNA"/>
</dbReference>
<name>A0A316DVZ3_9BACT</name>
<evidence type="ECO:0000313" key="2">
    <source>
        <dbReference type="EMBL" id="PWK22095.1"/>
    </source>
</evidence>